<dbReference type="SMART" id="SM00239">
    <property type="entry name" value="C2"/>
    <property type="match status" value="1"/>
</dbReference>
<dbReference type="PROSITE" id="PS50008">
    <property type="entry name" value="PIPLC_Y_DOMAIN"/>
    <property type="match status" value="1"/>
</dbReference>
<feature type="domain" description="PI-PLC Y-box" evidence="2">
    <location>
        <begin position="1"/>
        <end position="24"/>
    </location>
</feature>
<dbReference type="SUPFAM" id="SSF51695">
    <property type="entry name" value="PLC-like phosphodiesterases"/>
    <property type="match status" value="1"/>
</dbReference>
<dbReference type="Pfam" id="PF00168">
    <property type="entry name" value="C2"/>
    <property type="match status" value="1"/>
</dbReference>
<evidence type="ECO:0000259" key="2">
    <source>
        <dbReference type="PROSITE" id="PS50008"/>
    </source>
</evidence>
<organism evidence="3">
    <name type="scientific">Micrurus surinamensis</name>
    <name type="common">Surinam coral snake</name>
    <dbReference type="NCBI Taxonomy" id="129470"/>
    <lineage>
        <taxon>Eukaryota</taxon>
        <taxon>Metazoa</taxon>
        <taxon>Chordata</taxon>
        <taxon>Craniata</taxon>
        <taxon>Vertebrata</taxon>
        <taxon>Euteleostomi</taxon>
        <taxon>Lepidosauria</taxon>
        <taxon>Squamata</taxon>
        <taxon>Bifurcata</taxon>
        <taxon>Unidentata</taxon>
        <taxon>Episquamata</taxon>
        <taxon>Toxicofera</taxon>
        <taxon>Serpentes</taxon>
        <taxon>Colubroidea</taxon>
        <taxon>Elapidae</taxon>
        <taxon>Elapinae</taxon>
        <taxon>Micrurus</taxon>
    </lineage>
</organism>
<protein>
    <recommendedName>
        <fullName evidence="4">C2 domain-containing protein</fullName>
    </recommendedName>
</protein>
<dbReference type="PANTHER" id="PTHR10336">
    <property type="entry name" value="PHOSPHOINOSITIDE-SPECIFIC PHOSPHOLIPASE C FAMILY PROTEIN"/>
    <property type="match status" value="1"/>
</dbReference>
<evidence type="ECO:0000313" key="3">
    <source>
        <dbReference type="EMBL" id="LAB52278.1"/>
    </source>
</evidence>
<dbReference type="GO" id="GO:0032587">
    <property type="term" value="C:ruffle membrane"/>
    <property type="evidence" value="ECO:0007669"/>
    <property type="project" value="TreeGrafter"/>
</dbReference>
<dbReference type="GO" id="GO:0046488">
    <property type="term" value="P:phosphatidylinositol metabolic process"/>
    <property type="evidence" value="ECO:0007669"/>
    <property type="project" value="TreeGrafter"/>
</dbReference>
<dbReference type="PANTHER" id="PTHR10336:SF25">
    <property type="entry name" value="1-PHOSPHATIDYLINOSITOL 4,5-BISPHOSPHATE PHOSPHODIESTERASE GAMMA-2"/>
    <property type="match status" value="1"/>
</dbReference>
<dbReference type="FunFam" id="2.60.40.150:FF:000094">
    <property type="entry name" value="1-phosphatidylinositol 4,5-bisphosphate phosphodiesterase gamma"/>
    <property type="match status" value="1"/>
</dbReference>
<feature type="domain" description="C2" evidence="1">
    <location>
        <begin position="18"/>
        <end position="148"/>
    </location>
</feature>
<dbReference type="EMBL" id="IACN01040225">
    <property type="protein sequence ID" value="LAB52278.1"/>
    <property type="molecule type" value="Transcribed_RNA"/>
</dbReference>
<dbReference type="InterPro" id="IPR001192">
    <property type="entry name" value="PI-PLC_fam"/>
</dbReference>
<dbReference type="GO" id="GO:0051209">
    <property type="term" value="P:release of sequestered calcium ion into cytosol"/>
    <property type="evidence" value="ECO:0007669"/>
    <property type="project" value="TreeGrafter"/>
</dbReference>
<dbReference type="GO" id="GO:0010634">
    <property type="term" value="P:positive regulation of epithelial cell migration"/>
    <property type="evidence" value="ECO:0007669"/>
    <property type="project" value="TreeGrafter"/>
</dbReference>
<dbReference type="Gene3D" id="2.60.40.150">
    <property type="entry name" value="C2 domain"/>
    <property type="match status" value="1"/>
</dbReference>
<dbReference type="GO" id="GO:0048015">
    <property type="term" value="P:phosphatidylinositol-mediated signaling"/>
    <property type="evidence" value="ECO:0007669"/>
    <property type="project" value="TreeGrafter"/>
</dbReference>
<dbReference type="PROSITE" id="PS50004">
    <property type="entry name" value="C2"/>
    <property type="match status" value="1"/>
</dbReference>
<dbReference type="InterPro" id="IPR000008">
    <property type="entry name" value="C2_dom"/>
</dbReference>
<dbReference type="CDD" id="cd00275">
    <property type="entry name" value="C2_PLC_like"/>
    <property type="match status" value="1"/>
</dbReference>
<dbReference type="SUPFAM" id="SSF49562">
    <property type="entry name" value="C2 domain (Calcium/lipid-binding domain, CaLB)"/>
    <property type="match status" value="1"/>
</dbReference>
<dbReference type="InterPro" id="IPR017946">
    <property type="entry name" value="PLC-like_Pdiesterase_TIM-brl"/>
</dbReference>
<reference evidence="3" key="2">
    <citation type="submission" date="2017-11" db="EMBL/GenBank/DDBJ databases">
        <title>Coralsnake Venomics: Analyses of Venom Gland Transcriptomes and Proteomes of Six Brazilian Taxa.</title>
        <authorList>
            <person name="Aird S.D."/>
            <person name="Jorge da Silva N."/>
            <person name="Qiu L."/>
            <person name="Villar-Briones A."/>
            <person name="Aparecida-Saddi V."/>
            <person name="Campos-Telles M.P."/>
            <person name="Grau M."/>
            <person name="Mikheyev A.S."/>
        </authorList>
    </citation>
    <scope>NUCLEOTIDE SEQUENCE</scope>
    <source>
        <tissue evidence="3">Venom_gland</tissue>
    </source>
</reference>
<sequence>MQMNQALFSLNGWTGFVLQPESMRNEAYDPMPNECKKKLQMILTVRVIAARHLPKSGRSIACPFVEVEICGAEYDNNKFKTTVVNDNGLNPVWTLQEQVKFEIYDPNIAFLRFVVYEEDMFSDPNFLAHATFPIKGVRSGYRSVPLKNGYSEDIDLASLLIYCEMQQILESEEDLYSSFRQLRQRQAELNNQLYDTRRNIRSPSRDALLREFSANEGQLQVYQETCNRRLKEKRVSNSKFYS</sequence>
<dbReference type="GO" id="GO:0004435">
    <property type="term" value="F:phosphatidylinositol-4,5-bisphosphate phospholipase C activity"/>
    <property type="evidence" value="ECO:0007669"/>
    <property type="project" value="InterPro"/>
</dbReference>
<dbReference type="InterPro" id="IPR035892">
    <property type="entry name" value="C2_domain_sf"/>
</dbReference>
<name>A0A2D4P417_MICSU</name>
<dbReference type="InterPro" id="IPR001711">
    <property type="entry name" value="PLipase_C_Pinositol-sp_Y"/>
</dbReference>
<proteinExistence type="predicted"/>
<evidence type="ECO:0008006" key="4">
    <source>
        <dbReference type="Google" id="ProtNLM"/>
    </source>
</evidence>
<evidence type="ECO:0000259" key="1">
    <source>
        <dbReference type="PROSITE" id="PS50004"/>
    </source>
</evidence>
<accession>A0A2D4P417</accession>
<reference evidence="3" key="1">
    <citation type="submission" date="2017-07" db="EMBL/GenBank/DDBJ databases">
        <authorList>
            <person name="Mikheyev A."/>
            <person name="Grau M."/>
        </authorList>
    </citation>
    <scope>NUCLEOTIDE SEQUENCE</scope>
    <source>
        <tissue evidence="3">Venom_gland</tissue>
    </source>
</reference>
<dbReference type="AlphaFoldDB" id="A0A2D4P417"/>